<dbReference type="GO" id="GO:0016036">
    <property type="term" value="P:cellular response to phosphate starvation"/>
    <property type="evidence" value="ECO:0007669"/>
    <property type="project" value="TreeGrafter"/>
</dbReference>
<reference evidence="20 21" key="1">
    <citation type="submission" date="2018-06" db="EMBL/GenBank/DDBJ databases">
        <title>Three novel Pseudomonas species isolated from symptomatic oak.</title>
        <authorList>
            <person name="Bueno-Gonzalez V."/>
            <person name="Brady C."/>
        </authorList>
    </citation>
    <scope>NUCLEOTIDE SEQUENCE [LARGE SCALE GENOMIC DNA]</scope>
    <source>
        <strain evidence="20 21">P6B</strain>
    </source>
</reference>
<dbReference type="GO" id="GO:0004721">
    <property type="term" value="F:phosphoprotein phosphatase activity"/>
    <property type="evidence" value="ECO:0007669"/>
    <property type="project" value="InterPro"/>
</dbReference>
<evidence type="ECO:0000256" key="3">
    <source>
        <dbReference type="ARBA" id="ARBA00012438"/>
    </source>
</evidence>
<dbReference type="PANTHER" id="PTHR45453">
    <property type="entry name" value="PHOSPHATE REGULON SENSOR PROTEIN PHOR"/>
    <property type="match status" value="1"/>
</dbReference>
<dbReference type="InterPro" id="IPR013767">
    <property type="entry name" value="PAS_fold"/>
</dbReference>
<keyword evidence="10" id="KW-0812">Transmembrane</keyword>
<evidence type="ECO:0000256" key="17">
    <source>
        <dbReference type="ARBA" id="ARBA00025207"/>
    </source>
</evidence>
<dbReference type="PROSITE" id="PS50112">
    <property type="entry name" value="PAS"/>
    <property type="match status" value="1"/>
</dbReference>
<comment type="function">
    <text evidence="17">Member of the two-component regulatory system PhoR/PhoB involved in the phosphate regulon genes expression. PhoR may function as a membrane-associated protein kinase that phosphorylates PhoB in response to environmental signals.</text>
</comment>
<dbReference type="PANTHER" id="PTHR45453:SF1">
    <property type="entry name" value="PHOSPHATE REGULON SENSOR PROTEIN PHOR"/>
    <property type="match status" value="1"/>
</dbReference>
<dbReference type="InterPro" id="IPR003594">
    <property type="entry name" value="HATPase_dom"/>
</dbReference>
<feature type="domain" description="Histidine kinase" evidence="18">
    <location>
        <begin position="212"/>
        <end position="429"/>
    </location>
</feature>
<keyword evidence="9" id="KW-0808">Transferase</keyword>
<dbReference type="FunFam" id="3.30.565.10:FF:000032">
    <property type="entry name" value="Phosphate regulon sensor histidine kinase PhoR"/>
    <property type="match status" value="1"/>
</dbReference>
<dbReference type="InterPro" id="IPR021766">
    <property type="entry name" value="PhoR_N"/>
</dbReference>
<keyword evidence="5" id="KW-0813">Transport</keyword>
<comment type="caution">
    <text evidence="20">The sequence shown here is derived from an EMBL/GenBank/DDBJ whole genome shotgun (WGS) entry which is preliminary data.</text>
</comment>
<dbReference type="PRINTS" id="PR00344">
    <property type="entry name" value="BCTRLSENSOR"/>
</dbReference>
<protein>
    <recommendedName>
        <fullName evidence="4">Phosphate regulon sensor protein PhoR</fullName>
        <ecNumber evidence="3">2.7.13.3</ecNumber>
    </recommendedName>
</protein>
<dbReference type="SUPFAM" id="SSF47384">
    <property type="entry name" value="Homodimeric domain of signal transducing histidine kinase"/>
    <property type="match status" value="1"/>
</dbReference>
<dbReference type="InterPro" id="IPR035965">
    <property type="entry name" value="PAS-like_dom_sf"/>
</dbReference>
<dbReference type="Pfam" id="PF11808">
    <property type="entry name" value="PhoR"/>
    <property type="match status" value="1"/>
</dbReference>
<dbReference type="InterPro" id="IPR003661">
    <property type="entry name" value="HisK_dim/P_dom"/>
</dbReference>
<dbReference type="Pfam" id="PF00989">
    <property type="entry name" value="PAS"/>
    <property type="match status" value="1"/>
</dbReference>
<organism evidence="20 21">
    <name type="scientific">Phytopseudomonas dryadis</name>
    <dbReference type="NCBI Taxonomy" id="2487520"/>
    <lineage>
        <taxon>Bacteria</taxon>
        <taxon>Pseudomonadati</taxon>
        <taxon>Pseudomonadota</taxon>
        <taxon>Gammaproteobacteria</taxon>
        <taxon>Pseudomonadales</taxon>
        <taxon>Pseudomonadaceae</taxon>
        <taxon>Phytopseudomonas</taxon>
    </lineage>
</organism>
<evidence type="ECO:0000259" key="18">
    <source>
        <dbReference type="PROSITE" id="PS50109"/>
    </source>
</evidence>
<dbReference type="InterPro" id="IPR004358">
    <property type="entry name" value="Sig_transdc_His_kin-like_C"/>
</dbReference>
<dbReference type="SMART" id="SM00091">
    <property type="entry name" value="PAS"/>
    <property type="match status" value="1"/>
</dbReference>
<evidence type="ECO:0000256" key="4">
    <source>
        <dbReference type="ARBA" id="ARBA00019665"/>
    </source>
</evidence>
<dbReference type="PROSITE" id="PS50109">
    <property type="entry name" value="HIS_KIN"/>
    <property type="match status" value="1"/>
</dbReference>
<evidence type="ECO:0000256" key="12">
    <source>
        <dbReference type="ARBA" id="ARBA00022777"/>
    </source>
</evidence>
<dbReference type="InterPro" id="IPR036890">
    <property type="entry name" value="HATPase_C_sf"/>
</dbReference>
<dbReference type="CDD" id="cd00130">
    <property type="entry name" value="PAS"/>
    <property type="match status" value="1"/>
</dbReference>
<dbReference type="SMART" id="SM00388">
    <property type="entry name" value="HisKA"/>
    <property type="match status" value="1"/>
</dbReference>
<proteinExistence type="predicted"/>
<evidence type="ECO:0000256" key="8">
    <source>
        <dbReference type="ARBA" id="ARBA00022592"/>
    </source>
</evidence>
<sequence>MTNNWRGAITRRLLLLVGACLLLGLITGEYAWALALGLAIHLAWTLSQLLRLHAWLKDHQPDEPPPDGYGLWGEVFDSIYHLQRRNQRARGRLQAVIDRVQESTAALRDAVIMLDSQGNLEWWNHAAETLLGLKTPQDSGQSITNLVRDPRFKEYFERGHYLEPLELPSPVSVRRQIQLNITRYGNQEHLMLVRDVTRLHQLEQMRKDFVANVSHELRTPLTVICGYLETLLDNVDEVNPRWLRALQQMQQQGGRMQALLNDLLLLAKLEATDYPSDNQPVAVDLLLLSIRNDAQALSAERHHRISLEADAHLRLKGSEAELRSAFSNLVFNAVKYTPDEGEIHIRWWHDQQGAHLSVRDTGLGIEAKHLPRLTERFYRVDSSRASNTGGTGLGLAIVKHVLLRHRGRLDIASTPGKGSTFTCHFPPLQMVRRDH</sequence>
<keyword evidence="16" id="KW-0472">Membrane</keyword>
<comment type="subcellular location">
    <subcellularLocation>
        <location evidence="2">Cell membrane</location>
    </subcellularLocation>
</comment>
<keyword evidence="11" id="KW-0547">Nucleotide-binding</keyword>
<dbReference type="InterPro" id="IPR005467">
    <property type="entry name" value="His_kinase_dom"/>
</dbReference>
<evidence type="ECO:0000256" key="14">
    <source>
        <dbReference type="ARBA" id="ARBA00022989"/>
    </source>
</evidence>
<evidence type="ECO:0000313" key="21">
    <source>
        <dbReference type="Proteomes" id="UP000293172"/>
    </source>
</evidence>
<keyword evidence="6" id="KW-1003">Cell membrane</keyword>
<dbReference type="GO" id="GO:0006355">
    <property type="term" value="P:regulation of DNA-templated transcription"/>
    <property type="evidence" value="ECO:0007669"/>
    <property type="project" value="InterPro"/>
</dbReference>
<evidence type="ECO:0000256" key="13">
    <source>
        <dbReference type="ARBA" id="ARBA00022840"/>
    </source>
</evidence>
<dbReference type="AlphaFoldDB" id="A0A4Q9R284"/>
<dbReference type="SMART" id="SM00387">
    <property type="entry name" value="HATPase_c"/>
    <property type="match status" value="1"/>
</dbReference>
<dbReference type="Pfam" id="PF00512">
    <property type="entry name" value="HisKA"/>
    <property type="match status" value="1"/>
</dbReference>
<dbReference type="InterPro" id="IPR014310">
    <property type="entry name" value="Sig_transdc_His_kinase_PhoR"/>
</dbReference>
<dbReference type="SUPFAM" id="SSF55785">
    <property type="entry name" value="PYP-like sensor domain (PAS domain)"/>
    <property type="match status" value="1"/>
</dbReference>
<evidence type="ECO:0000256" key="10">
    <source>
        <dbReference type="ARBA" id="ARBA00022692"/>
    </source>
</evidence>
<keyword evidence="15" id="KW-0902">Two-component regulatory system</keyword>
<dbReference type="FunFam" id="1.10.287.130:FF:000001">
    <property type="entry name" value="Two-component sensor histidine kinase"/>
    <property type="match status" value="1"/>
</dbReference>
<accession>A0A4Q9R284</accession>
<dbReference type="FunFam" id="3.30.450.20:FF:000076">
    <property type="entry name" value="Phosphate regulon sensor histidine kinase PhoR"/>
    <property type="match status" value="1"/>
</dbReference>
<dbReference type="OrthoDB" id="9813151at2"/>
<keyword evidence="12 20" id="KW-0418">Kinase</keyword>
<dbReference type="NCBIfam" id="NF008235">
    <property type="entry name" value="PRK11006.1"/>
    <property type="match status" value="1"/>
</dbReference>
<evidence type="ECO:0000256" key="15">
    <source>
        <dbReference type="ARBA" id="ARBA00023012"/>
    </source>
</evidence>
<evidence type="ECO:0000313" key="20">
    <source>
        <dbReference type="EMBL" id="TBU92577.1"/>
    </source>
</evidence>
<dbReference type="GO" id="GO:0005524">
    <property type="term" value="F:ATP binding"/>
    <property type="evidence" value="ECO:0007669"/>
    <property type="project" value="UniProtKB-KW"/>
</dbReference>
<dbReference type="RefSeq" id="WP_131198132.1">
    <property type="nucleotide sequence ID" value="NZ_QJUL01000015.1"/>
</dbReference>
<dbReference type="GO" id="GO:0006817">
    <property type="term" value="P:phosphate ion transport"/>
    <property type="evidence" value="ECO:0007669"/>
    <property type="project" value="UniProtKB-KW"/>
</dbReference>
<keyword evidence="13" id="KW-0067">ATP-binding</keyword>
<evidence type="ECO:0000256" key="6">
    <source>
        <dbReference type="ARBA" id="ARBA00022475"/>
    </source>
</evidence>
<dbReference type="GO" id="GO:0000155">
    <property type="term" value="F:phosphorelay sensor kinase activity"/>
    <property type="evidence" value="ECO:0007669"/>
    <property type="project" value="InterPro"/>
</dbReference>
<dbReference type="GO" id="GO:0005886">
    <property type="term" value="C:plasma membrane"/>
    <property type="evidence" value="ECO:0007669"/>
    <property type="project" value="UniProtKB-SubCell"/>
</dbReference>
<dbReference type="InterPro" id="IPR036097">
    <property type="entry name" value="HisK_dim/P_sf"/>
</dbReference>
<dbReference type="Pfam" id="PF02518">
    <property type="entry name" value="HATPase_c"/>
    <property type="match status" value="1"/>
</dbReference>
<dbReference type="NCBIfam" id="TIGR02966">
    <property type="entry name" value="phoR_proteo"/>
    <property type="match status" value="1"/>
</dbReference>
<evidence type="ECO:0000256" key="1">
    <source>
        <dbReference type="ARBA" id="ARBA00000085"/>
    </source>
</evidence>
<feature type="domain" description="PAS" evidence="19">
    <location>
        <begin position="89"/>
        <end position="147"/>
    </location>
</feature>
<evidence type="ECO:0000256" key="9">
    <source>
        <dbReference type="ARBA" id="ARBA00022679"/>
    </source>
</evidence>
<keyword evidence="14" id="KW-1133">Transmembrane helix</keyword>
<evidence type="ECO:0000259" key="19">
    <source>
        <dbReference type="PROSITE" id="PS50112"/>
    </source>
</evidence>
<dbReference type="Gene3D" id="3.30.450.20">
    <property type="entry name" value="PAS domain"/>
    <property type="match status" value="1"/>
</dbReference>
<comment type="catalytic activity">
    <reaction evidence="1">
        <text>ATP + protein L-histidine = ADP + protein N-phospho-L-histidine.</text>
        <dbReference type="EC" id="2.7.13.3"/>
    </reaction>
</comment>
<evidence type="ECO:0000256" key="5">
    <source>
        <dbReference type="ARBA" id="ARBA00022448"/>
    </source>
</evidence>
<dbReference type="InterPro" id="IPR050351">
    <property type="entry name" value="BphY/WalK/GraS-like"/>
</dbReference>
<dbReference type="Gene3D" id="1.10.287.130">
    <property type="match status" value="1"/>
</dbReference>
<evidence type="ECO:0000256" key="11">
    <source>
        <dbReference type="ARBA" id="ARBA00022741"/>
    </source>
</evidence>
<dbReference type="Gene3D" id="3.30.565.10">
    <property type="entry name" value="Histidine kinase-like ATPase, C-terminal domain"/>
    <property type="match status" value="1"/>
</dbReference>
<keyword evidence="8" id="KW-0592">Phosphate transport</keyword>
<dbReference type="EMBL" id="QJUL01000015">
    <property type="protein sequence ID" value="TBU92577.1"/>
    <property type="molecule type" value="Genomic_DNA"/>
</dbReference>
<gene>
    <name evidence="20" type="ORF">DNK44_12510</name>
</gene>
<evidence type="ECO:0000256" key="7">
    <source>
        <dbReference type="ARBA" id="ARBA00022553"/>
    </source>
</evidence>
<keyword evidence="7" id="KW-0597">Phosphoprotein</keyword>
<name>A0A4Q9R284_9GAMM</name>
<dbReference type="InterPro" id="IPR000014">
    <property type="entry name" value="PAS"/>
</dbReference>
<dbReference type="EC" id="2.7.13.3" evidence="3"/>
<dbReference type="CDD" id="cd00082">
    <property type="entry name" value="HisKA"/>
    <property type="match status" value="1"/>
</dbReference>
<dbReference type="Proteomes" id="UP000293172">
    <property type="component" value="Unassembled WGS sequence"/>
</dbReference>
<evidence type="ECO:0000256" key="16">
    <source>
        <dbReference type="ARBA" id="ARBA00023136"/>
    </source>
</evidence>
<dbReference type="SUPFAM" id="SSF55874">
    <property type="entry name" value="ATPase domain of HSP90 chaperone/DNA topoisomerase II/histidine kinase"/>
    <property type="match status" value="1"/>
</dbReference>
<evidence type="ECO:0000256" key="2">
    <source>
        <dbReference type="ARBA" id="ARBA00004236"/>
    </source>
</evidence>